<dbReference type="Pfam" id="PF02272">
    <property type="entry name" value="DHHA1"/>
    <property type="match status" value="1"/>
</dbReference>
<dbReference type="PANTHER" id="PTHR47618">
    <property type="entry name" value="BIFUNCTIONAL OLIGORIBONUCLEASE AND PAP PHOSPHATASE NRNA"/>
    <property type="match status" value="1"/>
</dbReference>
<feature type="domain" description="DHHA1" evidence="2">
    <location>
        <begin position="238"/>
        <end position="311"/>
    </location>
</feature>
<dbReference type="AlphaFoldDB" id="A0A0G1A867"/>
<proteinExistence type="predicted"/>
<protein>
    <submittedName>
        <fullName evidence="3">MgpA protein</fullName>
    </submittedName>
</protein>
<dbReference type="Gene3D" id="3.10.310.30">
    <property type="match status" value="1"/>
</dbReference>
<dbReference type="InterPro" id="IPR051319">
    <property type="entry name" value="Oligoribo/pAp-PDE_c-di-AMP_PDE"/>
</dbReference>
<dbReference type="InterPro" id="IPR038763">
    <property type="entry name" value="DHH_sf"/>
</dbReference>
<dbReference type="InterPro" id="IPR003156">
    <property type="entry name" value="DHHA1_dom"/>
</dbReference>
<dbReference type="Proteomes" id="UP000034837">
    <property type="component" value="Unassembled WGS sequence"/>
</dbReference>
<accession>A0A0G1A867</accession>
<evidence type="ECO:0000259" key="1">
    <source>
        <dbReference type="Pfam" id="PF01368"/>
    </source>
</evidence>
<dbReference type="InterPro" id="IPR001667">
    <property type="entry name" value="DDH_dom"/>
</dbReference>
<evidence type="ECO:0000313" key="3">
    <source>
        <dbReference type="EMBL" id="KKS57220.1"/>
    </source>
</evidence>
<feature type="domain" description="DDH" evidence="1">
    <location>
        <begin position="17"/>
        <end position="162"/>
    </location>
</feature>
<evidence type="ECO:0000313" key="4">
    <source>
        <dbReference type="Proteomes" id="UP000034837"/>
    </source>
</evidence>
<evidence type="ECO:0000259" key="2">
    <source>
        <dbReference type="Pfam" id="PF02272"/>
    </source>
</evidence>
<dbReference type="PANTHER" id="PTHR47618:SF1">
    <property type="entry name" value="BIFUNCTIONAL OLIGORIBONUCLEASE AND PAP PHOSPHATASE NRNA"/>
    <property type="match status" value="1"/>
</dbReference>
<dbReference type="Pfam" id="PF01368">
    <property type="entry name" value="DHH"/>
    <property type="match status" value="1"/>
</dbReference>
<comment type="caution">
    <text evidence="3">The sequence shown here is derived from an EMBL/GenBank/DDBJ whole genome shotgun (WGS) entry which is preliminary data.</text>
</comment>
<dbReference type="SUPFAM" id="SSF64182">
    <property type="entry name" value="DHH phosphoesterases"/>
    <property type="match status" value="1"/>
</dbReference>
<dbReference type="Gene3D" id="3.90.1640.10">
    <property type="entry name" value="inorganic pyrophosphatase (n-terminal core)"/>
    <property type="match status" value="1"/>
</dbReference>
<name>A0A0G1A867_9BACT</name>
<dbReference type="EMBL" id="LCDO01000002">
    <property type="protein sequence ID" value="KKS57220.1"/>
    <property type="molecule type" value="Genomic_DNA"/>
</dbReference>
<dbReference type="GO" id="GO:0003676">
    <property type="term" value="F:nucleic acid binding"/>
    <property type="evidence" value="ECO:0007669"/>
    <property type="project" value="InterPro"/>
</dbReference>
<organism evidence="3 4">
    <name type="scientific">Candidatus Magasanikbacteria bacterium GW2011_GWA2_42_32</name>
    <dbReference type="NCBI Taxonomy" id="1619039"/>
    <lineage>
        <taxon>Bacteria</taxon>
        <taxon>Candidatus Magasanikiibacteriota</taxon>
    </lineage>
</organism>
<sequence>MITEAKKIHQEILGAENILLISHKNPDGDTLSSACAMMQYLRSLGKNHTAFCATSLNKNLAFLPHLEYFVQDPQIFKNNYFDVIIIFDSGDLLYAGVEDHFKKLDYSPTIINIDHHATNQFYGHYNLVVPEAASTTEVLYRFFQINDVDLDKHISTCLLTGIVTDTGHFTNPSTSASSLKIASRLMSGGANLRLIQGWTIKNKTLDGLKLWGKVLSRLSKNENWDIATAIISQKDLDGQNIADEEIEGLANFLNNLSGAKIVLLLKEKNNGVIKGSLRTTDPTIDVSKLAVFFGGGGHAKAAGFSLKGQLEEKDGIWQVV</sequence>
<gene>
    <name evidence="3" type="ORF">UV20_C0002G0009</name>
</gene>
<reference evidence="3 4" key="1">
    <citation type="journal article" date="2015" name="Nature">
        <title>rRNA introns, odd ribosomes, and small enigmatic genomes across a large radiation of phyla.</title>
        <authorList>
            <person name="Brown C.T."/>
            <person name="Hug L.A."/>
            <person name="Thomas B.C."/>
            <person name="Sharon I."/>
            <person name="Castelle C.J."/>
            <person name="Singh A."/>
            <person name="Wilkins M.J."/>
            <person name="Williams K.H."/>
            <person name="Banfield J.F."/>
        </authorList>
    </citation>
    <scope>NUCLEOTIDE SEQUENCE [LARGE SCALE GENOMIC DNA]</scope>
</reference>